<feature type="compositionally biased region" description="Basic and acidic residues" evidence="1">
    <location>
        <begin position="635"/>
        <end position="653"/>
    </location>
</feature>
<feature type="domain" description="SAM" evidence="2">
    <location>
        <begin position="271"/>
        <end position="318"/>
    </location>
</feature>
<comment type="caution">
    <text evidence="4">The sequence shown here is derived from an EMBL/GenBank/DDBJ whole genome shotgun (WGS) entry which is preliminary data.</text>
</comment>
<dbReference type="EMBL" id="CAXAMM010044331">
    <property type="protein sequence ID" value="CAK9114225.1"/>
    <property type="molecule type" value="Genomic_DNA"/>
</dbReference>
<gene>
    <name evidence="4" type="ORF">SCF082_LOCUS52921</name>
</gene>
<evidence type="ECO:0000259" key="3">
    <source>
        <dbReference type="PROSITE" id="PS50222"/>
    </source>
</evidence>
<evidence type="ECO:0000313" key="5">
    <source>
        <dbReference type="Proteomes" id="UP001642464"/>
    </source>
</evidence>
<dbReference type="Proteomes" id="UP001642464">
    <property type="component" value="Unassembled WGS sequence"/>
</dbReference>
<evidence type="ECO:0000256" key="1">
    <source>
        <dbReference type="SAM" id="MobiDB-lite"/>
    </source>
</evidence>
<feature type="domain" description="EF-hand" evidence="3">
    <location>
        <begin position="1546"/>
        <end position="1581"/>
    </location>
</feature>
<dbReference type="InterPro" id="IPR001660">
    <property type="entry name" value="SAM"/>
</dbReference>
<sequence>EETPLLERYENVIMEKPQQVARYLFEQERIEALRRGLNGRLVLNREVLWQTVADVGLWGTASAGLGALRANSDIELALLDNPALGATVQLDPSSLGLKQLRRALLELLRIEEIESAYEQQELGEIELAVEGIEPSLSSGEDKRSQVTLKTMVSTPLQSWSPALVAKLFAAAGAASSGARGINVDGAELAALELQGQHSLDEGLCALGVDDPVVRQRLEYQISLLQIRSIARKTVSATEDDIDGGHIAALEDPCWWAGTGFGVRARKALDQWTVDDVQRFIRTLRLGHGVQERFQSYAIDGKSLQELEEEEMMNELALTSHEATVLGASIILLSRSPELGFGSSDFLKLRISNQHESVWTCKNSDNLLCLSIERVHKVILRPSQRLCALVNSVSAKRPRNANKTAVRVWYRVLEYSQVPKRVVAPTSKPGIDKSKSNSKIKPSATCSSFTDAGHGSVTQIMREATCNAAKGERLTRWDPLHPLIKAQTGIVNGWRFLGTSSIERGTNEEFARLSLAFDARAVATAVNNPDSYFRLCFVFQIGTFATLDATIKTVPVPLENGEHASHLFTLSPSFRLGNPSAGSAPGTRRQQAKKKRRAMPSRTRAKAAKDANASKIRVASGNQRAAPEPKAAPRPPRKETARGKPRTQRTEAKSLKELRKVMYSEHAQNERLEKLEKTQLQVSAAIESAVEAKLSPLKANAVEEELKRSAAFHLGALVGRSVEVAGVSGTIEPSTVIELREEARSKLRELQDEWDRNRSWVQDMETIQAERPEPKQDIKEEDVNGSSADPEADSAWANRVRSQFLATGKDVATYPLRPSTAGTAERCIKKLRLAVSRLGAKVILDMFRTIDGQRTGWVDQDQFKHFVHSVGHPDLLAQVSECLEALHKSLSDVSRPCVSGRGYKVRYERLVYSWTHDDKAYGQFLARRLWERAELCEFELLYFIERSETVESSVLREVDPDVSGEEIDLLRNCQANGNFLNAVLLRSNPEKLWRALVSKMKERPDEELENLARHGADEVRPAGKGVHTAHFARKIAEWTGVQLTEEELATFSRNTGAGVGFVDISEVRDKSAVDKNFDLRILLSELESLDSKGTGIVSGGDMYQALRGAFRLVGAQRDASELVRKYAMDFEKRHMPYVRWLGLTFQVSHDQVIEAELRRLGRWFALQEESKQRKVLARITESPCFDRAQTEHALADVGFKSTLLYDLCACAGAISGEDDVVVLEKVLARALKLGVGDRAAATTLRRLESCVTMRLVRGAGGVGKVLASLSRADSDGAGVVQVEDFAQALECSVDQLDVELLGADLGGTVQYESVLEELAQEHGYEKRFAEAFVRQKFKRAMKRCKITVSTSLYDLLLSHDEQAAGKISIHELSWALRTLDVHVDTEGPEADFLLKQFAGALANAGHDIDYERVIHACEAGGETEADRAAKEEAFFVHYFRRRLRQLASKFTGMLHVLDASPVGVLPPDGKCTVEDFRKVLLKAFNSSCQIERLKLDLAVKYALHHFTEESSSGSHLVSYEKFALAISSTSEEQARHEIVRSFREVSNACMDLFAVLRAYDGDLDGTISIRNFNRAFANLGASTVLSLECFEFLDALVDPGVVDYEVFIERAQALESQSGSKDAEGESVHSFFSAERLRSCLQRINAKALRSDAGPRTTRELFESLLHQSERPADDMFPDALSEWDIFFLLREHQVNLQTIEELSRALKGLLALVGSSRSPLMVDVVAWLRIVA</sequence>
<dbReference type="InterPro" id="IPR011992">
    <property type="entry name" value="EF-hand-dom_pair"/>
</dbReference>
<feature type="region of interest" description="Disordered" evidence="1">
    <location>
        <begin position="764"/>
        <end position="791"/>
    </location>
</feature>
<dbReference type="Gene3D" id="1.10.238.10">
    <property type="entry name" value="EF-hand"/>
    <property type="match status" value="1"/>
</dbReference>
<protein>
    <recommendedName>
        <fullName evidence="6">Calmodulin</fullName>
    </recommendedName>
</protein>
<accession>A0ABP0SPV2</accession>
<feature type="non-terminal residue" evidence="4">
    <location>
        <position position="1"/>
    </location>
</feature>
<reference evidence="4 5" key="1">
    <citation type="submission" date="2024-02" db="EMBL/GenBank/DDBJ databases">
        <authorList>
            <person name="Chen Y."/>
            <person name="Shah S."/>
            <person name="Dougan E. K."/>
            <person name="Thang M."/>
            <person name="Chan C."/>
        </authorList>
    </citation>
    <scope>NUCLEOTIDE SEQUENCE [LARGE SCALE GENOMIC DNA]</scope>
</reference>
<feature type="domain" description="EF-hand" evidence="3">
    <location>
        <begin position="837"/>
        <end position="872"/>
    </location>
</feature>
<dbReference type="InterPro" id="IPR013761">
    <property type="entry name" value="SAM/pointed_sf"/>
</dbReference>
<organism evidence="4 5">
    <name type="scientific">Durusdinium trenchii</name>
    <dbReference type="NCBI Taxonomy" id="1381693"/>
    <lineage>
        <taxon>Eukaryota</taxon>
        <taxon>Sar</taxon>
        <taxon>Alveolata</taxon>
        <taxon>Dinophyceae</taxon>
        <taxon>Suessiales</taxon>
        <taxon>Symbiodiniaceae</taxon>
        <taxon>Durusdinium</taxon>
    </lineage>
</organism>
<dbReference type="SUPFAM" id="SSF47769">
    <property type="entry name" value="SAM/Pointed domain"/>
    <property type="match status" value="1"/>
</dbReference>
<keyword evidence="5" id="KW-1185">Reference proteome</keyword>
<dbReference type="PROSITE" id="PS50222">
    <property type="entry name" value="EF_HAND_2"/>
    <property type="match status" value="2"/>
</dbReference>
<evidence type="ECO:0000259" key="2">
    <source>
        <dbReference type="PROSITE" id="PS50105"/>
    </source>
</evidence>
<dbReference type="Gene3D" id="1.10.150.50">
    <property type="entry name" value="Transcription Factor, Ets-1"/>
    <property type="match status" value="1"/>
</dbReference>
<proteinExistence type="predicted"/>
<feature type="compositionally biased region" description="Basic residues" evidence="1">
    <location>
        <begin position="589"/>
        <end position="605"/>
    </location>
</feature>
<dbReference type="PROSITE" id="PS50105">
    <property type="entry name" value="SAM_DOMAIN"/>
    <property type="match status" value="1"/>
</dbReference>
<feature type="region of interest" description="Disordered" evidence="1">
    <location>
        <begin position="569"/>
        <end position="653"/>
    </location>
</feature>
<dbReference type="SUPFAM" id="SSF47473">
    <property type="entry name" value="EF-hand"/>
    <property type="match status" value="2"/>
</dbReference>
<name>A0ABP0SPV2_9DINO</name>
<evidence type="ECO:0008006" key="6">
    <source>
        <dbReference type="Google" id="ProtNLM"/>
    </source>
</evidence>
<evidence type="ECO:0000313" key="4">
    <source>
        <dbReference type="EMBL" id="CAK9114225.1"/>
    </source>
</evidence>
<dbReference type="InterPro" id="IPR002048">
    <property type="entry name" value="EF_hand_dom"/>
</dbReference>
<feature type="compositionally biased region" description="Basic and acidic residues" evidence="1">
    <location>
        <begin position="767"/>
        <end position="781"/>
    </location>
</feature>